<accession>A0A4Y2T5U4</accession>
<protein>
    <submittedName>
        <fullName evidence="1">Uncharacterized protein</fullName>
    </submittedName>
</protein>
<evidence type="ECO:0000313" key="2">
    <source>
        <dbReference type="Proteomes" id="UP000499080"/>
    </source>
</evidence>
<keyword evidence="2" id="KW-1185">Reference proteome</keyword>
<comment type="caution">
    <text evidence="1">The sequence shown here is derived from an EMBL/GenBank/DDBJ whole genome shotgun (WGS) entry which is preliminary data.</text>
</comment>
<sequence length="103" mass="11452">MGRKKGVQSSYSTFSHTYSVERLLSVSPYKAGYSRLLRAKQVVIARNCSELEWCGAESGISNKPGYPPLHLDGRGKIAEGVWTWGRHALWGTEEKVENGGREP</sequence>
<dbReference type="EMBL" id="BGPR01026358">
    <property type="protein sequence ID" value="GBN96004.1"/>
    <property type="molecule type" value="Genomic_DNA"/>
</dbReference>
<proteinExistence type="predicted"/>
<name>A0A4Y2T5U4_ARAVE</name>
<evidence type="ECO:0000313" key="1">
    <source>
        <dbReference type="EMBL" id="GBN96004.1"/>
    </source>
</evidence>
<organism evidence="1 2">
    <name type="scientific">Araneus ventricosus</name>
    <name type="common">Orbweaver spider</name>
    <name type="synonym">Epeira ventricosa</name>
    <dbReference type="NCBI Taxonomy" id="182803"/>
    <lineage>
        <taxon>Eukaryota</taxon>
        <taxon>Metazoa</taxon>
        <taxon>Ecdysozoa</taxon>
        <taxon>Arthropoda</taxon>
        <taxon>Chelicerata</taxon>
        <taxon>Arachnida</taxon>
        <taxon>Araneae</taxon>
        <taxon>Araneomorphae</taxon>
        <taxon>Entelegynae</taxon>
        <taxon>Araneoidea</taxon>
        <taxon>Araneidae</taxon>
        <taxon>Araneus</taxon>
    </lineage>
</organism>
<gene>
    <name evidence="1" type="ORF">AVEN_81154_1</name>
</gene>
<dbReference type="Proteomes" id="UP000499080">
    <property type="component" value="Unassembled WGS sequence"/>
</dbReference>
<reference evidence="1 2" key="1">
    <citation type="journal article" date="2019" name="Sci. Rep.">
        <title>Orb-weaving spider Araneus ventricosus genome elucidates the spidroin gene catalogue.</title>
        <authorList>
            <person name="Kono N."/>
            <person name="Nakamura H."/>
            <person name="Ohtoshi R."/>
            <person name="Moran D.A.P."/>
            <person name="Shinohara A."/>
            <person name="Yoshida Y."/>
            <person name="Fujiwara M."/>
            <person name="Mori M."/>
            <person name="Tomita M."/>
            <person name="Arakawa K."/>
        </authorList>
    </citation>
    <scope>NUCLEOTIDE SEQUENCE [LARGE SCALE GENOMIC DNA]</scope>
</reference>
<dbReference type="AlphaFoldDB" id="A0A4Y2T5U4"/>